<dbReference type="GO" id="GO:0003677">
    <property type="term" value="F:DNA binding"/>
    <property type="evidence" value="ECO:0007669"/>
    <property type="project" value="UniProtKB-UniRule"/>
</dbReference>
<dbReference type="STRING" id="157463.GCA_001047075_00438"/>
<dbReference type="InterPro" id="IPR050624">
    <property type="entry name" value="HTH-type_Tx_Regulator"/>
</dbReference>
<proteinExistence type="predicted"/>
<accession>A0A0K8MG72</accession>
<protein>
    <submittedName>
        <fullName evidence="4">Transcriptional regulator TetR/AcrR family protein</fullName>
    </submittedName>
</protein>
<evidence type="ECO:0000313" key="5">
    <source>
        <dbReference type="Proteomes" id="UP000253891"/>
    </source>
</evidence>
<dbReference type="AlphaFoldDB" id="A0A0K8MG72"/>
<dbReference type="PANTHER" id="PTHR43479:SF7">
    <property type="entry name" value="TETR-FAMILY TRANSCRIPTIONAL REGULATOR"/>
    <property type="match status" value="1"/>
</dbReference>
<dbReference type="SUPFAM" id="SSF46689">
    <property type="entry name" value="Homeodomain-like"/>
    <property type="match status" value="1"/>
</dbReference>
<evidence type="ECO:0000313" key="4">
    <source>
        <dbReference type="EMBL" id="GAO99515.1"/>
    </source>
</evidence>
<feature type="DNA-binding region" description="H-T-H motif" evidence="2">
    <location>
        <begin position="30"/>
        <end position="49"/>
    </location>
</feature>
<evidence type="ECO:0000256" key="2">
    <source>
        <dbReference type="PROSITE-ProRule" id="PRU00335"/>
    </source>
</evidence>
<name>A0A0K8MG72_9LACO</name>
<dbReference type="PROSITE" id="PS50977">
    <property type="entry name" value="HTH_TETR_2"/>
    <property type="match status" value="1"/>
</dbReference>
<sequence>MANKTFDLMHHHILITAGTLMETIPFSKISVKQICTAAEINRTTFYRHFEDKYQLVEFMLETSFNDLFKHMDWHEFEDHPFQSLAKLQLEESIAILDFQLSDPGFQDLFDNSIFLILNHLTDNKNILWKLGNMYVIRLWNHNLEKPYTFKSGYALFDQIMRDKQFPDEK</sequence>
<evidence type="ECO:0000259" key="3">
    <source>
        <dbReference type="PROSITE" id="PS50977"/>
    </source>
</evidence>
<dbReference type="Gene3D" id="1.10.357.10">
    <property type="entry name" value="Tetracycline Repressor, domain 2"/>
    <property type="match status" value="1"/>
</dbReference>
<dbReference type="EMBL" id="DF967999">
    <property type="protein sequence ID" value="GAO99515.1"/>
    <property type="molecule type" value="Genomic_DNA"/>
</dbReference>
<keyword evidence="5" id="KW-1185">Reference proteome</keyword>
<keyword evidence="1 2" id="KW-0238">DNA-binding</keyword>
<dbReference type="Proteomes" id="UP000253891">
    <property type="component" value="Unassembled WGS sequence"/>
</dbReference>
<dbReference type="InterPro" id="IPR001647">
    <property type="entry name" value="HTH_TetR"/>
</dbReference>
<dbReference type="PANTHER" id="PTHR43479">
    <property type="entry name" value="ACREF/ENVCD OPERON REPRESSOR-RELATED"/>
    <property type="match status" value="1"/>
</dbReference>
<gene>
    <name evidence="4" type="ORF">FFIC_220020</name>
</gene>
<organism evidence="4 5">
    <name type="scientific">Fructobacillus ficulneus</name>
    <dbReference type="NCBI Taxonomy" id="157463"/>
    <lineage>
        <taxon>Bacteria</taxon>
        <taxon>Bacillati</taxon>
        <taxon>Bacillota</taxon>
        <taxon>Bacilli</taxon>
        <taxon>Lactobacillales</taxon>
        <taxon>Lactobacillaceae</taxon>
        <taxon>Fructobacillus</taxon>
    </lineage>
</organism>
<dbReference type="InterPro" id="IPR009057">
    <property type="entry name" value="Homeodomain-like_sf"/>
</dbReference>
<dbReference type="Pfam" id="PF00440">
    <property type="entry name" value="TetR_N"/>
    <property type="match status" value="1"/>
</dbReference>
<evidence type="ECO:0000256" key="1">
    <source>
        <dbReference type="ARBA" id="ARBA00023125"/>
    </source>
</evidence>
<reference evidence="4 5" key="1">
    <citation type="journal article" date="2015" name="BMC Genomics">
        <title>Comparative genomics of Fructobacillus spp. and Leuconostoc spp. reveals niche-specific evolution of Fructobacillus spp.</title>
        <authorList>
            <person name="Endo A."/>
            <person name="Tanizawa Y."/>
            <person name="Tanaka N."/>
            <person name="Maeno S."/>
            <person name="Kumar H."/>
            <person name="Shiwa Y."/>
            <person name="Okada S."/>
            <person name="Yoshikawa H."/>
            <person name="Dicks L."/>
            <person name="Nakagawa J."/>
            <person name="Arita M."/>
        </authorList>
    </citation>
    <scope>NUCLEOTIDE SEQUENCE [LARGE SCALE GENOMIC DNA]</scope>
    <source>
        <strain evidence="4 5">JCM 12225</strain>
    </source>
</reference>
<feature type="domain" description="HTH tetR-type" evidence="3">
    <location>
        <begin position="7"/>
        <end position="67"/>
    </location>
</feature>